<evidence type="ECO:0000313" key="2">
    <source>
        <dbReference type="Proteomes" id="UP001151760"/>
    </source>
</evidence>
<gene>
    <name evidence="1" type="ORF">Tco_0838593</name>
</gene>
<organism evidence="1 2">
    <name type="scientific">Tanacetum coccineum</name>
    <dbReference type="NCBI Taxonomy" id="301880"/>
    <lineage>
        <taxon>Eukaryota</taxon>
        <taxon>Viridiplantae</taxon>
        <taxon>Streptophyta</taxon>
        <taxon>Embryophyta</taxon>
        <taxon>Tracheophyta</taxon>
        <taxon>Spermatophyta</taxon>
        <taxon>Magnoliopsida</taxon>
        <taxon>eudicotyledons</taxon>
        <taxon>Gunneridae</taxon>
        <taxon>Pentapetalae</taxon>
        <taxon>asterids</taxon>
        <taxon>campanulids</taxon>
        <taxon>Asterales</taxon>
        <taxon>Asteraceae</taxon>
        <taxon>Asteroideae</taxon>
        <taxon>Anthemideae</taxon>
        <taxon>Anthemidinae</taxon>
        <taxon>Tanacetum</taxon>
    </lineage>
</organism>
<dbReference type="EMBL" id="BQNB010012484">
    <property type="protein sequence ID" value="GJT04131.1"/>
    <property type="molecule type" value="Genomic_DNA"/>
</dbReference>
<comment type="caution">
    <text evidence="1">The sequence shown here is derived from an EMBL/GenBank/DDBJ whole genome shotgun (WGS) entry which is preliminary data.</text>
</comment>
<accession>A0ABQ5AN80</accession>
<proteinExistence type="predicted"/>
<dbReference type="Proteomes" id="UP001151760">
    <property type="component" value="Unassembled WGS sequence"/>
</dbReference>
<reference evidence="1" key="2">
    <citation type="submission" date="2022-01" db="EMBL/GenBank/DDBJ databases">
        <authorList>
            <person name="Yamashiro T."/>
            <person name="Shiraishi A."/>
            <person name="Satake H."/>
            <person name="Nakayama K."/>
        </authorList>
    </citation>
    <scope>NUCLEOTIDE SEQUENCE</scope>
</reference>
<reference evidence="1" key="1">
    <citation type="journal article" date="2022" name="Int. J. Mol. Sci.">
        <title>Draft Genome of Tanacetum Coccineum: Genomic Comparison of Closely Related Tanacetum-Family Plants.</title>
        <authorList>
            <person name="Yamashiro T."/>
            <person name="Shiraishi A."/>
            <person name="Nakayama K."/>
            <person name="Satake H."/>
        </authorList>
    </citation>
    <scope>NUCLEOTIDE SEQUENCE</scope>
</reference>
<name>A0ABQ5AN80_9ASTR</name>
<keyword evidence="2" id="KW-1185">Reference proteome</keyword>
<protein>
    <submittedName>
        <fullName evidence="1">Uncharacterized protein</fullName>
    </submittedName>
</protein>
<evidence type="ECO:0000313" key="1">
    <source>
        <dbReference type="EMBL" id="GJT04131.1"/>
    </source>
</evidence>
<sequence length="216" mass="23407">MPFTISITALAKKSKSKQQYKEFYDSIKIMRAKTTDQNNSLLSEIENLKAQLKDNSKCVTIPDSKPKVLAPGTSRVGKKDPGLSPLASAVSVFLVNSSRYHLLYFFTIESMDAPSLIIVILSGGGGGAIFLKSLILFPPKLFNQGIAAESTICEDNPFALVDNDSFINVFALEPSSKASSSGDLSLAESPYVTQTLHHLGKWSKDHPLDNIIGNPS</sequence>